<evidence type="ECO:0000313" key="1">
    <source>
        <dbReference type="EMBL" id="GAI49735.1"/>
    </source>
</evidence>
<dbReference type="EMBL" id="BARV01036027">
    <property type="protein sequence ID" value="GAI49735.1"/>
    <property type="molecule type" value="Genomic_DNA"/>
</dbReference>
<sequence>IVAVAKGKMKPMSWLRIRDVDEGQNPSSIIPKEYYGL</sequence>
<comment type="caution">
    <text evidence="1">The sequence shown here is derived from an EMBL/GenBank/DDBJ whole genome shotgun (WGS) entry which is preliminary data.</text>
</comment>
<proteinExistence type="predicted"/>
<dbReference type="AlphaFoldDB" id="X1QFB8"/>
<accession>X1QFB8</accession>
<name>X1QFB8_9ZZZZ</name>
<organism evidence="1">
    <name type="scientific">marine sediment metagenome</name>
    <dbReference type="NCBI Taxonomy" id="412755"/>
    <lineage>
        <taxon>unclassified sequences</taxon>
        <taxon>metagenomes</taxon>
        <taxon>ecological metagenomes</taxon>
    </lineage>
</organism>
<feature type="non-terminal residue" evidence="1">
    <location>
        <position position="1"/>
    </location>
</feature>
<protein>
    <submittedName>
        <fullName evidence="1">Uncharacterized protein</fullName>
    </submittedName>
</protein>
<gene>
    <name evidence="1" type="ORF">S06H3_56063</name>
</gene>
<reference evidence="1" key="1">
    <citation type="journal article" date="2014" name="Front. Microbiol.">
        <title>High frequency of phylogenetically diverse reductive dehalogenase-homologous genes in deep subseafloor sedimentary metagenomes.</title>
        <authorList>
            <person name="Kawai M."/>
            <person name="Futagami T."/>
            <person name="Toyoda A."/>
            <person name="Takaki Y."/>
            <person name="Nishi S."/>
            <person name="Hori S."/>
            <person name="Arai W."/>
            <person name="Tsubouchi T."/>
            <person name="Morono Y."/>
            <person name="Uchiyama I."/>
            <person name="Ito T."/>
            <person name="Fujiyama A."/>
            <person name="Inagaki F."/>
            <person name="Takami H."/>
        </authorList>
    </citation>
    <scope>NUCLEOTIDE SEQUENCE</scope>
    <source>
        <strain evidence="1">Expedition CK06-06</strain>
    </source>
</reference>